<dbReference type="PROSITE" id="PS51900">
    <property type="entry name" value="CB"/>
    <property type="match status" value="1"/>
</dbReference>
<evidence type="ECO:0000259" key="5">
    <source>
        <dbReference type="PROSITE" id="PS51900"/>
    </source>
</evidence>
<dbReference type="Gene3D" id="1.10.150.130">
    <property type="match status" value="1"/>
</dbReference>
<dbReference type="Gene3D" id="1.10.443.10">
    <property type="entry name" value="Intergrase catalytic core"/>
    <property type="match status" value="1"/>
</dbReference>
<accession>A0ABW7BQ16</accession>
<evidence type="ECO:0000256" key="2">
    <source>
        <dbReference type="ARBA" id="ARBA00023172"/>
    </source>
</evidence>
<dbReference type="CDD" id="cd01189">
    <property type="entry name" value="INT_ICEBs1_C_like"/>
    <property type="match status" value="1"/>
</dbReference>
<evidence type="ECO:0000259" key="4">
    <source>
        <dbReference type="PROSITE" id="PS51898"/>
    </source>
</evidence>
<evidence type="ECO:0000256" key="1">
    <source>
        <dbReference type="ARBA" id="ARBA00023125"/>
    </source>
</evidence>
<dbReference type="PROSITE" id="PS51898">
    <property type="entry name" value="TYR_RECOMBINASE"/>
    <property type="match status" value="1"/>
</dbReference>
<keyword evidence="2" id="KW-0233">DNA recombination</keyword>
<dbReference type="EMBL" id="JBICZW010000005">
    <property type="protein sequence ID" value="MFG3189248.1"/>
    <property type="molecule type" value="Genomic_DNA"/>
</dbReference>
<evidence type="ECO:0000256" key="3">
    <source>
        <dbReference type="PROSITE-ProRule" id="PRU01248"/>
    </source>
</evidence>
<reference evidence="6 7" key="1">
    <citation type="submission" date="2024-10" db="EMBL/GenBank/DDBJ databases">
        <title>The Natural Products Discovery Center: Release of the First 8490 Sequenced Strains for Exploring Actinobacteria Biosynthetic Diversity.</title>
        <authorList>
            <person name="Kalkreuter E."/>
            <person name="Kautsar S.A."/>
            <person name="Yang D."/>
            <person name="Bader C.D."/>
            <person name="Teijaro C.N."/>
            <person name="Fluegel L."/>
            <person name="Davis C.M."/>
            <person name="Simpson J.R."/>
            <person name="Lauterbach L."/>
            <person name="Steele A.D."/>
            <person name="Gui C."/>
            <person name="Meng S."/>
            <person name="Li G."/>
            <person name="Viehrig K."/>
            <person name="Ye F."/>
            <person name="Su P."/>
            <person name="Kiefer A.F."/>
            <person name="Nichols A."/>
            <person name="Cepeda A.J."/>
            <person name="Yan W."/>
            <person name="Fan B."/>
            <person name="Jiang Y."/>
            <person name="Adhikari A."/>
            <person name="Zheng C.-J."/>
            <person name="Schuster L."/>
            <person name="Cowan T.M."/>
            <person name="Smanski M.J."/>
            <person name="Chevrette M.G."/>
            <person name="De Carvalho L.P.S."/>
            <person name="Shen B."/>
        </authorList>
    </citation>
    <scope>NUCLEOTIDE SEQUENCE [LARGE SCALE GENOMIC DNA]</scope>
    <source>
        <strain evidence="6 7">NPDC048229</strain>
    </source>
</reference>
<dbReference type="PANTHER" id="PTHR30349">
    <property type="entry name" value="PHAGE INTEGRASE-RELATED"/>
    <property type="match status" value="1"/>
</dbReference>
<gene>
    <name evidence="6" type="primary">xerC</name>
    <name evidence="6" type="ORF">ACGFYS_09920</name>
</gene>
<dbReference type="Proteomes" id="UP001604282">
    <property type="component" value="Unassembled WGS sequence"/>
</dbReference>
<comment type="caution">
    <text evidence="6">The sequence shown here is derived from an EMBL/GenBank/DDBJ whole genome shotgun (WGS) entry which is preliminary data.</text>
</comment>
<dbReference type="InterPro" id="IPR002104">
    <property type="entry name" value="Integrase_catalytic"/>
</dbReference>
<evidence type="ECO:0000313" key="6">
    <source>
        <dbReference type="EMBL" id="MFG3189248.1"/>
    </source>
</evidence>
<proteinExistence type="predicted"/>
<dbReference type="Pfam" id="PF00589">
    <property type="entry name" value="Phage_integrase"/>
    <property type="match status" value="1"/>
</dbReference>
<dbReference type="RefSeq" id="WP_392880814.1">
    <property type="nucleotide sequence ID" value="NZ_JBICZW010000005.1"/>
</dbReference>
<name>A0ABW7BQ16_9ACTN</name>
<dbReference type="InterPro" id="IPR044068">
    <property type="entry name" value="CB"/>
</dbReference>
<dbReference type="PANTHER" id="PTHR30349:SF91">
    <property type="entry name" value="INTA PROTEIN"/>
    <property type="match status" value="1"/>
</dbReference>
<protein>
    <submittedName>
        <fullName evidence="6">Tyrosine recombinase XerC</fullName>
    </submittedName>
</protein>
<evidence type="ECO:0000313" key="7">
    <source>
        <dbReference type="Proteomes" id="UP001604282"/>
    </source>
</evidence>
<sequence>MAEIKKITLANGKTRYRFVVDIGRDENGRRKQLTVTKDTKKAAEAELARITNERNTGTLVAPTDLTVSQWVRQWLDRKARDIEATSLRAYEGALVHVHERIGHIRLQALTEDDVEDLAQWLVTGARRRGGKPGTGLRVSTAEGVLSKLRECLGRAVVRRLIAVNPAEYVKIPLQAKKQDRKDHRRERPWTPAEVRSFIRVIEDERLHAPYLLSLMGLRPAEVVGLRWSDVDLTVGTLETANTRTMLGNRWVLEKDTKTEAGERMLPLPSKAAEALRKFRARQAAERLAAGEGYTETPYVVVSELGLPLNIRQLRERAYSLMHRHKLRRVRLYDARHSCLTYLANNGVPDHILAAWAGHTSASFTKRRYVHPDVEDLRPAATAWDVFHSDDRPTVSEKV</sequence>
<dbReference type="SUPFAM" id="SSF56349">
    <property type="entry name" value="DNA breaking-rejoining enzymes"/>
    <property type="match status" value="1"/>
</dbReference>
<dbReference type="InterPro" id="IPR010998">
    <property type="entry name" value="Integrase_recombinase_N"/>
</dbReference>
<feature type="domain" description="Tyr recombinase" evidence="4">
    <location>
        <begin position="184"/>
        <end position="381"/>
    </location>
</feature>
<organism evidence="6 7">
    <name type="scientific">Streptomyces omiyaensis</name>
    <dbReference type="NCBI Taxonomy" id="68247"/>
    <lineage>
        <taxon>Bacteria</taxon>
        <taxon>Bacillati</taxon>
        <taxon>Actinomycetota</taxon>
        <taxon>Actinomycetes</taxon>
        <taxon>Kitasatosporales</taxon>
        <taxon>Streptomycetaceae</taxon>
        <taxon>Streptomyces</taxon>
    </lineage>
</organism>
<keyword evidence="7" id="KW-1185">Reference proteome</keyword>
<keyword evidence="1 3" id="KW-0238">DNA-binding</keyword>
<feature type="domain" description="Core-binding (CB)" evidence="5">
    <location>
        <begin position="65"/>
        <end position="156"/>
    </location>
</feature>
<dbReference type="InterPro" id="IPR050090">
    <property type="entry name" value="Tyrosine_recombinase_XerCD"/>
</dbReference>
<dbReference type="InterPro" id="IPR013762">
    <property type="entry name" value="Integrase-like_cat_sf"/>
</dbReference>
<dbReference type="InterPro" id="IPR011010">
    <property type="entry name" value="DNA_brk_join_enz"/>
</dbReference>